<evidence type="ECO:0000313" key="2">
    <source>
        <dbReference type="EMBL" id="GLW70922.1"/>
    </source>
</evidence>
<dbReference type="Pfam" id="PF13569">
    <property type="entry name" value="DUF4132"/>
    <property type="match status" value="1"/>
</dbReference>
<dbReference type="EMBL" id="BSSA01000009">
    <property type="protein sequence ID" value="GLW70922.1"/>
    <property type="molecule type" value="Genomic_DNA"/>
</dbReference>
<organism evidence="2 3">
    <name type="scientific">Kitasatospora phosalacinea</name>
    <dbReference type="NCBI Taxonomy" id="2065"/>
    <lineage>
        <taxon>Bacteria</taxon>
        <taxon>Bacillati</taxon>
        <taxon>Actinomycetota</taxon>
        <taxon>Actinomycetes</taxon>
        <taxon>Kitasatosporales</taxon>
        <taxon>Streptomycetaceae</taxon>
        <taxon>Kitasatospora</taxon>
    </lineage>
</organism>
<feature type="domain" description="DUF4132" evidence="1">
    <location>
        <begin position="847"/>
        <end position="1022"/>
    </location>
</feature>
<dbReference type="InterPro" id="IPR025406">
    <property type="entry name" value="DUF4132"/>
</dbReference>
<dbReference type="Proteomes" id="UP001165041">
    <property type="component" value="Unassembled WGS sequence"/>
</dbReference>
<protein>
    <recommendedName>
        <fullName evidence="1">DUF4132 domain-containing protein</fullName>
    </recommendedName>
</protein>
<accession>A0A9W6V356</accession>
<dbReference type="AlphaFoldDB" id="A0A9W6V356"/>
<comment type="caution">
    <text evidence="2">The sequence shown here is derived from an EMBL/GenBank/DDBJ whole genome shotgun (WGS) entry which is preliminary data.</text>
</comment>
<sequence length="1115" mass="120220">MRQAGAGGGGGAPEEDAFAWPSGWRELVVPRRGGVAVEVAWPGPGAVAAEDALVSAHREWIDRVVAADGSAPELVRAALAYLDGEPDARGAACVAAMLPSLYAEDDAGGAAPVDAWTARYGLAFAVRAAVATLEVGFWRSRPGYPSPALIAADPRSHGYGAEQARALRRARHLLSAAEEDAYREALAAAERERGAGPLRRTGTAYLFPEAPGWVDAWIDELPEWQSRSVWALMLSALGSRAQVDRLAPRVGWYRWWDGAAATVADGLGADAAPLLAGSMRRLDSGDAARQLAELLLEFPADEAFRALLERADDRSVAPVLWRAVERYPVRALRLLAADAQGGGATARHLLDRQLRSCAGELDALLERVDPVTAAFLRSLPAAGPAAPAAAEREWPAVLASPPWERPRRSGRPRVVDGLAVDESSALHWQEGERESWMAPALASHEWRVHPEDTDWAAFGPRAFVEARGTWATCQVLWQAPVEVLTPHLLRWEPEELYYGLESLRPIVAKYGPAAVPLALRTVRARPAQMAPLLLPVREVAAARLMAEGLVTRKSVRRTARAWFARHGVAGALLLVPDAVGPTGPARTAAGQALRLVAAQAGPEGLTAAVAERYGAAAAEVVAAVLSVDPLVDALPARLPQPPQWLAAELLPPLPLRSGAVLPQEAVQRVLTMLALSKPGAPYPGLALVAEECAPGAWAAFCWAVFEEWRLAGMPAKESWALSQLGEFGDDGTARRLAVVVRRWPGYKSSQRATEGLDVLAAIGTDAALAQLHGISQRVRFAGIRTRAREKVTEVALGLGLTPEQLADRLVPDLGLDADGTARLDYGPRAFTVALGADLQPYVLDAAGRRRAAPPAPAAGDDPELAPAARKRYAALKKELRTVGADQVLRLERAMLDRRAWSADEFGALFLAHPLLAHLGRRLLWTADRVPFRIAEDRTFADRDDKPFRLPADATVRLAHPAVLGADLPLWTELFTDYLVIQPFPQLGRPVRSLTAEEAAGDRLPRFEGRTAPAEAVRALLRRGSDWSTEYADNHDLRRIAYKKLPDGRRLSVVLDPGVPYASTDPQPEQTLQEVWLGTRPGRYADRAGHRRPFAELDTVTASELLADLEELTGPA</sequence>
<name>A0A9W6V356_9ACTN</name>
<proteinExistence type="predicted"/>
<reference evidence="2" key="1">
    <citation type="submission" date="2023-02" db="EMBL/GenBank/DDBJ databases">
        <title>Kitasatospora phosalacinea NBRC 14627.</title>
        <authorList>
            <person name="Ichikawa N."/>
            <person name="Sato H."/>
            <person name="Tonouchi N."/>
        </authorList>
    </citation>
    <scope>NUCLEOTIDE SEQUENCE</scope>
    <source>
        <strain evidence="2">NBRC 14627</strain>
    </source>
</reference>
<gene>
    <name evidence="2" type="ORF">Kpho02_32210</name>
</gene>
<evidence type="ECO:0000313" key="3">
    <source>
        <dbReference type="Proteomes" id="UP001165041"/>
    </source>
</evidence>
<evidence type="ECO:0000259" key="1">
    <source>
        <dbReference type="Pfam" id="PF13569"/>
    </source>
</evidence>